<comment type="caution">
    <text evidence="2">The sequence shown here is derived from an EMBL/GenBank/DDBJ whole genome shotgun (WGS) entry which is preliminary data.</text>
</comment>
<name>A0A4R5FSL1_9ACTN</name>
<dbReference type="EMBL" id="SMLD01000027">
    <property type="protein sequence ID" value="TDE55809.1"/>
    <property type="molecule type" value="Genomic_DNA"/>
</dbReference>
<evidence type="ECO:0000256" key="1">
    <source>
        <dbReference type="SAM" id="MobiDB-lite"/>
    </source>
</evidence>
<feature type="compositionally biased region" description="Basic residues" evidence="1">
    <location>
        <begin position="321"/>
        <end position="333"/>
    </location>
</feature>
<feature type="compositionally biased region" description="Low complexity" evidence="1">
    <location>
        <begin position="434"/>
        <end position="453"/>
    </location>
</feature>
<dbReference type="Proteomes" id="UP000295136">
    <property type="component" value="Unassembled WGS sequence"/>
</dbReference>
<dbReference type="PANTHER" id="PTHR42941">
    <property type="entry name" value="SLL1037 PROTEIN"/>
    <property type="match status" value="1"/>
</dbReference>
<protein>
    <submittedName>
        <fullName evidence="2">TAXI family TRAP transporter solute-binding subunit</fullName>
    </submittedName>
</protein>
<dbReference type="CDD" id="cd13569">
    <property type="entry name" value="PBP2_TAXI_TRAP_like_1"/>
    <property type="match status" value="1"/>
</dbReference>
<feature type="compositionally biased region" description="Basic residues" evidence="1">
    <location>
        <begin position="454"/>
        <end position="473"/>
    </location>
</feature>
<feature type="compositionally biased region" description="Low complexity" evidence="1">
    <location>
        <begin position="105"/>
        <end position="114"/>
    </location>
</feature>
<sequence length="796" mass="84492">MAADRLDHRSPGLRSQPDRLAALHRHGGLLRRPDAGGRELHHPVHHLRRRAGLLGREPVLHRPELRRLPQVPLGARPHRRHRGLPARHRVGLGRGHHGQPRQRRLAGAAAGRLPEGTGRRHPGRQRHRRHPVAAHARRGCVHHRRIPPGQLPRGAAVRDDPDPALLPGHLPGHRDRLAPFRHPRRGGRRAPGGPAAAALRLPLQLADPHRRADGARPVGVPGGGDRHGGRVRAVVLRPAAPDGAEAPGPVAGQGRARGAARDGRVRGGGHHRRRHHPDRPGPQPQRDHRRLRGGPPDPDHAHVRRRGHAAGPGRAGDRELHHRGRHHRPGAHRARGDAGRGVHVRLLLRGVVGGEPAHRAVGGRGGGDHRRQHVPHDDDGLALHAAGLPGAVRLRADAQRAGAARAGADRHRAADGRGLGRRRGRPGPGDGRPVRLVRAGAGVRGRGAAAVPRARPHRRRPGRAGRGRRRASGQKKEKGPSVKRILAIVAATVLAVAGCGGGAGGGSGNRLSIATGGTTGVYYVYGGGLAKQLSSNIANTQATASVTSASVENIKLLAGGKADIGFSQADTAADAVNAKDTFTAKQPIKAIARIYDNYAHVVVAPGTEAAKVADLKGKRVSLGPANSGTQVVARRILEAAGVDPDSDITKQQLSINESVQAAKDGTIDAFFWVGGLPTAGITDLATSKPDMKLLDTSDVLEKMRATYGEQYVPLDVDLSVYKLSGAIKTVGIANLLLVPESMEEQLAYDITKTLFAKKAELTAVHPEAEKLDVTLGRQVAPVELHPGAARYYQEQA</sequence>
<dbReference type="SUPFAM" id="SSF53850">
    <property type="entry name" value="Periplasmic binding protein-like II"/>
    <property type="match status" value="1"/>
</dbReference>
<dbReference type="PANTHER" id="PTHR42941:SF1">
    <property type="entry name" value="SLL1037 PROTEIN"/>
    <property type="match status" value="1"/>
</dbReference>
<organism evidence="2 3">
    <name type="scientific">Nonomuraea mesophila</name>
    <dbReference type="NCBI Taxonomy" id="2530382"/>
    <lineage>
        <taxon>Bacteria</taxon>
        <taxon>Bacillati</taxon>
        <taxon>Actinomycetota</taxon>
        <taxon>Actinomycetes</taxon>
        <taxon>Streptosporangiales</taxon>
        <taxon>Streptosporangiaceae</taxon>
        <taxon>Nonomuraea</taxon>
    </lineage>
</organism>
<feature type="region of interest" description="Disordered" evidence="1">
    <location>
        <begin position="399"/>
        <end position="480"/>
    </location>
</feature>
<evidence type="ECO:0000313" key="2">
    <source>
        <dbReference type="EMBL" id="TDE55809.1"/>
    </source>
</evidence>
<feature type="compositionally biased region" description="Basic and acidic residues" evidence="1">
    <location>
        <begin position="366"/>
        <end position="376"/>
    </location>
</feature>
<dbReference type="NCBIfam" id="TIGR02122">
    <property type="entry name" value="TRAP_TAXI"/>
    <property type="match status" value="1"/>
</dbReference>
<feature type="region of interest" description="Disordered" evidence="1">
    <location>
        <begin position="357"/>
        <end position="376"/>
    </location>
</feature>
<feature type="compositionally biased region" description="Basic residues" evidence="1">
    <location>
        <begin position="179"/>
        <end position="188"/>
    </location>
</feature>
<keyword evidence="3" id="KW-1185">Reference proteome</keyword>
<dbReference type="Gene3D" id="3.40.190.10">
    <property type="entry name" value="Periplasmic binding protein-like II"/>
    <property type="match status" value="2"/>
</dbReference>
<feature type="region of interest" description="Disordered" evidence="1">
    <location>
        <begin position="88"/>
        <end position="194"/>
    </location>
</feature>
<feature type="compositionally biased region" description="Basic residues" evidence="1">
    <location>
        <begin position="267"/>
        <end position="277"/>
    </location>
</feature>
<proteinExistence type="predicted"/>
<dbReference type="InterPro" id="IPR011852">
    <property type="entry name" value="TRAP_TAXI"/>
</dbReference>
<dbReference type="AlphaFoldDB" id="A0A4R5FSL1"/>
<feature type="compositionally biased region" description="Basic residues" evidence="1">
    <location>
        <begin position="88"/>
        <end position="104"/>
    </location>
</feature>
<feature type="compositionally biased region" description="Basic residues" evidence="1">
    <location>
        <begin position="119"/>
        <end position="146"/>
    </location>
</feature>
<evidence type="ECO:0000313" key="3">
    <source>
        <dbReference type="Proteomes" id="UP000295136"/>
    </source>
</evidence>
<gene>
    <name evidence="2" type="ORF">E1295_13395</name>
</gene>
<accession>A0A4R5FSL1</accession>
<feature type="region of interest" description="Disordered" evidence="1">
    <location>
        <begin position="207"/>
        <end position="341"/>
    </location>
</feature>
<feature type="compositionally biased region" description="Low complexity" evidence="1">
    <location>
        <begin position="231"/>
        <end position="257"/>
    </location>
</feature>
<dbReference type="Pfam" id="PF16868">
    <property type="entry name" value="NMT1_3"/>
    <property type="match status" value="1"/>
</dbReference>
<reference evidence="2 3" key="1">
    <citation type="submission" date="2019-03" db="EMBL/GenBank/DDBJ databases">
        <title>Draft genome sequences of novel Actinobacteria.</title>
        <authorList>
            <person name="Sahin N."/>
            <person name="Ay H."/>
            <person name="Saygin H."/>
        </authorList>
    </citation>
    <scope>NUCLEOTIDE SEQUENCE [LARGE SCALE GENOMIC DNA]</scope>
    <source>
        <strain evidence="2 3">6K102</strain>
    </source>
</reference>